<dbReference type="InterPro" id="IPR011990">
    <property type="entry name" value="TPR-like_helical_dom_sf"/>
</dbReference>
<dbReference type="KEGG" id="smaz:LH19_20345"/>
<dbReference type="SMART" id="SM00028">
    <property type="entry name" value="TPR"/>
    <property type="match status" value="4"/>
</dbReference>
<sequence>MDVSGQKDTVARLLGYLESDPANVALLRDCAAAAMAAGDVATADDCYTRLERAAGLSDVESSAAGLAAMRNGRQARAIALFAALADTHSDDIAVRFNLAWSLALDRQFERAAALLDEATVAALPQAAMLDLQLAHERGDFDGAAEKLLPYLTAHGDYAPLQAAASVLAMDLDDEVLARQAAIAGGEHPDALTTLGTLLLGDGDSETAHSLLDRALAQNDRSPRAWIGLGLANLSLGATDEALRQIDHGAELFEDHLGSWIAAGWAHLIAGNREGAAARFEKAMALDDSFAECHGSLATIQVLAGEIEAAERSIAVAFRLDRQCFSAAFARVLVAAAQGDGEQAGRILDRALDQPLDDQGRTLRQLLGRLAR</sequence>
<evidence type="ECO:0008006" key="3">
    <source>
        <dbReference type="Google" id="ProtNLM"/>
    </source>
</evidence>
<evidence type="ECO:0000313" key="2">
    <source>
        <dbReference type="Proteomes" id="UP000076088"/>
    </source>
</evidence>
<dbReference type="Proteomes" id="UP000076088">
    <property type="component" value="Chromosome"/>
</dbReference>
<dbReference type="SUPFAM" id="SSF48452">
    <property type="entry name" value="TPR-like"/>
    <property type="match status" value="1"/>
</dbReference>
<dbReference type="RefSeq" id="WP_054731525.1">
    <property type="nucleotide sequence ID" value="NZ_CP009429.1"/>
</dbReference>
<accession>A0AAC9AX16</accession>
<evidence type="ECO:0000313" key="1">
    <source>
        <dbReference type="EMBL" id="AMU91476.1"/>
    </source>
</evidence>
<dbReference type="Pfam" id="PF13432">
    <property type="entry name" value="TPR_16"/>
    <property type="match status" value="2"/>
</dbReference>
<proteinExistence type="predicted"/>
<dbReference type="InterPro" id="IPR019734">
    <property type="entry name" value="TPR_rpt"/>
</dbReference>
<dbReference type="EMBL" id="CP013344">
    <property type="protein sequence ID" value="AMU91476.1"/>
    <property type="molecule type" value="Genomic_DNA"/>
</dbReference>
<keyword evidence="2" id="KW-1185">Reference proteome</keyword>
<organism evidence="1 2">
    <name type="scientific">Sphingopyxis macrogoltabida</name>
    <name type="common">Sphingomonas macrogoltabidus</name>
    <dbReference type="NCBI Taxonomy" id="33050"/>
    <lineage>
        <taxon>Bacteria</taxon>
        <taxon>Pseudomonadati</taxon>
        <taxon>Pseudomonadota</taxon>
        <taxon>Alphaproteobacteria</taxon>
        <taxon>Sphingomonadales</taxon>
        <taxon>Sphingomonadaceae</taxon>
        <taxon>Sphingopyxis</taxon>
    </lineage>
</organism>
<reference evidence="2" key="1">
    <citation type="submission" date="2015-11" db="EMBL/GenBank/DDBJ databases">
        <title>Complete genome sequence of a polyethylene-glycol degrader Sphingopyxis macrogoltabida 203N (NBRC 111659).</title>
        <authorList>
            <person name="Yoshiyuki O."/>
            <person name="Shouta N."/>
            <person name="Nagata Y."/>
            <person name="Numata M."/>
            <person name="Tsuchikane K."/>
            <person name="Hosoyama A."/>
            <person name="Yamazoe A."/>
            <person name="Tsuda M."/>
            <person name="Fujita N."/>
            <person name="Kawai F."/>
        </authorList>
    </citation>
    <scope>NUCLEOTIDE SEQUENCE [LARGE SCALE GENOMIC DNA]</scope>
    <source>
        <strain evidence="2">203N</strain>
    </source>
</reference>
<reference evidence="1 2" key="2">
    <citation type="journal article" date="2016" name="Genome Announc.">
        <title>Complete Genome Sequence of Sphingopyxis macrogoltabida Strain 203N (NBRC 111659), a Polyethylene Glycol Degrader.</title>
        <authorList>
            <person name="Ohtsubo Y."/>
            <person name="Nonoyama S."/>
            <person name="Nagata Y."/>
            <person name="Numata M."/>
            <person name="Tsuchikane K."/>
            <person name="Hosoyama A."/>
            <person name="Yamazoe A."/>
            <person name="Tsuda M."/>
            <person name="Fujita N."/>
            <person name="Kawai F."/>
        </authorList>
    </citation>
    <scope>NUCLEOTIDE SEQUENCE [LARGE SCALE GENOMIC DNA]</scope>
    <source>
        <strain evidence="1 2">203N</strain>
    </source>
</reference>
<protein>
    <recommendedName>
        <fullName evidence="3">Tetratricopeptide repeat protein</fullName>
    </recommendedName>
</protein>
<dbReference type="Gene3D" id="1.25.40.10">
    <property type="entry name" value="Tetratricopeptide repeat domain"/>
    <property type="match status" value="2"/>
</dbReference>
<gene>
    <name evidence="1" type="ORF">ATM17_20890</name>
</gene>
<dbReference type="AlphaFoldDB" id="A0AAC9AX16"/>
<name>A0AAC9AX16_SPHMC</name>